<keyword evidence="2" id="KW-1185">Reference proteome</keyword>
<evidence type="ECO:0000313" key="2">
    <source>
        <dbReference type="Proteomes" id="UP000324595"/>
    </source>
</evidence>
<comment type="caution">
    <text evidence="1">The sequence shown here is derived from an EMBL/GenBank/DDBJ whole genome shotgun (WGS) entry which is preliminary data.</text>
</comment>
<dbReference type="EMBL" id="VNHY01000001">
    <property type="protein sequence ID" value="TYP94960.1"/>
    <property type="molecule type" value="Genomic_DNA"/>
</dbReference>
<dbReference type="Proteomes" id="UP000324595">
    <property type="component" value="Unassembled WGS sequence"/>
</dbReference>
<dbReference type="RefSeq" id="WP_148897648.1">
    <property type="nucleotide sequence ID" value="NZ_VNHY01000001.1"/>
</dbReference>
<dbReference type="Pfam" id="PF07386">
    <property type="entry name" value="DUF1499"/>
    <property type="match status" value="1"/>
</dbReference>
<dbReference type="OrthoDB" id="9763616at2"/>
<dbReference type="InterPro" id="IPR010865">
    <property type="entry name" value="DUF1499"/>
</dbReference>
<protein>
    <submittedName>
        <fullName evidence="1">Uncharacterized conserved protein, DUF1499 family</fullName>
    </submittedName>
</protein>
<proteinExistence type="predicted"/>
<organism evidence="1 2">
    <name type="scientific">Fodinibius salinus</name>
    <dbReference type="NCBI Taxonomy" id="860790"/>
    <lineage>
        <taxon>Bacteria</taxon>
        <taxon>Pseudomonadati</taxon>
        <taxon>Balneolota</taxon>
        <taxon>Balneolia</taxon>
        <taxon>Balneolales</taxon>
        <taxon>Balneolaceae</taxon>
        <taxon>Fodinibius</taxon>
    </lineage>
</organism>
<gene>
    <name evidence="1" type="ORF">LX73_0254</name>
</gene>
<sequence>MSIWGFSFSVLSGSRSSDFSDHGTVENPLPPCPNSPNCIRITKQFKTPIDTLFNASVQAIKKMGPEKITIAKKDYKIKTVFRVVVFRDDMILKLSKRNSSLSYIHMRSASRVGETDLGVNRRRVQRFLKNLTDHL</sequence>
<name>A0A5D3YM37_9BACT</name>
<dbReference type="AlphaFoldDB" id="A0A5D3YM37"/>
<accession>A0A5D3YM37</accession>
<reference evidence="1 2" key="1">
    <citation type="submission" date="2019-07" db="EMBL/GenBank/DDBJ databases">
        <title>Genomic Encyclopedia of Archaeal and Bacterial Type Strains, Phase II (KMG-II): from individual species to whole genera.</title>
        <authorList>
            <person name="Goeker M."/>
        </authorList>
    </citation>
    <scope>NUCLEOTIDE SEQUENCE [LARGE SCALE GENOMIC DNA]</scope>
    <source>
        <strain evidence="1 2">DSM 21935</strain>
    </source>
</reference>
<evidence type="ECO:0000313" key="1">
    <source>
        <dbReference type="EMBL" id="TYP94960.1"/>
    </source>
</evidence>